<accession>A0ABP0UCB3</accession>
<keyword evidence="2" id="KW-1185">Reference proteome</keyword>
<dbReference type="PANTHER" id="PTHR37067:SF3">
    <property type="entry name" value="PX DOMAIN-CONTAINING PROTEIN"/>
    <property type="match status" value="1"/>
</dbReference>
<dbReference type="PANTHER" id="PTHR37067">
    <property type="entry name" value="PX DOMAIN-CONTAINING PROTEIN"/>
    <property type="match status" value="1"/>
</dbReference>
<protein>
    <recommendedName>
        <fullName evidence="3">Transposase</fullName>
    </recommendedName>
</protein>
<name>A0ABP0UCB3_9BRYO</name>
<reference evidence="1" key="1">
    <citation type="submission" date="2024-02" db="EMBL/GenBank/DDBJ databases">
        <authorList>
            <consortium name="ELIXIR-Norway"/>
            <consortium name="Elixir Norway"/>
        </authorList>
    </citation>
    <scope>NUCLEOTIDE SEQUENCE</scope>
</reference>
<evidence type="ECO:0000313" key="2">
    <source>
        <dbReference type="Proteomes" id="UP001497512"/>
    </source>
</evidence>
<dbReference type="EMBL" id="OZ019895">
    <property type="protein sequence ID" value="CAK9218617.1"/>
    <property type="molecule type" value="Genomic_DNA"/>
</dbReference>
<dbReference type="Proteomes" id="UP001497512">
    <property type="component" value="Chromosome 3"/>
</dbReference>
<proteinExistence type="predicted"/>
<organism evidence="1 2">
    <name type="scientific">Sphagnum troendelagicum</name>
    <dbReference type="NCBI Taxonomy" id="128251"/>
    <lineage>
        <taxon>Eukaryota</taxon>
        <taxon>Viridiplantae</taxon>
        <taxon>Streptophyta</taxon>
        <taxon>Embryophyta</taxon>
        <taxon>Bryophyta</taxon>
        <taxon>Sphagnophytina</taxon>
        <taxon>Sphagnopsida</taxon>
        <taxon>Sphagnales</taxon>
        <taxon>Sphagnaceae</taxon>
        <taxon>Sphagnum</taxon>
    </lineage>
</organism>
<gene>
    <name evidence="1" type="ORF">CSSPTR1EN2_LOCUS14074</name>
</gene>
<evidence type="ECO:0000313" key="1">
    <source>
        <dbReference type="EMBL" id="CAK9218617.1"/>
    </source>
</evidence>
<sequence>MARGIWQSSYKRKYGLLVTQQDGLRVKGTRCKFCKYFGREVLLDNRKRGARKTDQFYTKPFRTDMITRHLENQHASKWAEYSALSADDQDRFFDNLQPHANTMFYYLDPGSDEINLVLSIAIVEVVIGDMMFRPKDELDADDVDDLARIGDRNRKITLLRRAALQLFKNNEVGNDYTVCIKTVMWFKLAIQHVSCGLSFRQVAAVVEHTRSTCNIAKLGGLSDLLIGQYVRVLVGHALQVFSNILASTNVWSFALSFDGSQHRGTTFFDVRVCVAVRGVLFNLHLIAMPHFDRHTAAHQEAMLVKLLDSLYEFWPRKLISVTTDGEKTNMGHRNGVQIRMVRRAEFKVIQIWCAPHQLDLVVHMAVDEICGGTWVKDMYVLSTYLRKQSNLITEMNETFPKKTNRWVAL</sequence>
<evidence type="ECO:0008006" key="3">
    <source>
        <dbReference type="Google" id="ProtNLM"/>
    </source>
</evidence>